<accession>A0A0R0M6Z5</accession>
<evidence type="ECO:0000313" key="2">
    <source>
        <dbReference type="Proteomes" id="UP000051530"/>
    </source>
</evidence>
<comment type="caution">
    <text evidence="1">The sequence shown here is derived from an EMBL/GenBank/DDBJ whole genome shotgun (WGS) entry which is preliminary data.</text>
</comment>
<evidence type="ECO:0000313" key="1">
    <source>
        <dbReference type="EMBL" id="KRH94720.1"/>
    </source>
</evidence>
<dbReference type="VEuPathDB" id="MicrosporidiaDB:M153_16000013370"/>
<organism evidence="1 2">
    <name type="scientific">Pseudoloma neurophilia</name>
    <dbReference type="NCBI Taxonomy" id="146866"/>
    <lineage>
        <taxon>Eukaryota</taxon>
        <taxon>Fungi</taxon>
        <taxon>Fungi incertae sedis</taxon>
        <taxon>Microsporidia</taxon>
        <taxon>Pseudoloma</taxon>
    </lineage>
</organism>
<feature type="non-terminal residue" evidence="1">
    <location>
        <position position="1"/>
    </location>
</feature>
<sequence>LNINPNEYVNLSSNDRKNKIEEEIDNLVCPSATTIKPLEKATIKLKILKVNTEITKKIYILESLDQNFFKFKRRFDSLMKVHSWDNKTAISYFEYCFSPDLHDKLMEYETIEEAFQALATLKYNETIYYTFCTYLNTIQLRNYSLVSEYEHAITETLNRMQIFRPLNAVNYEERITQAFFCGIPDKLKVEFSMHNSMDTKGNIESLKRAGAQILSNLTKRISIQPKQINSTSSNYAITTDRIKINEINTANITKLQHMITKNVFS</sequence>
<dbReference type="EMBL" id="LGUB01000038">
    <property type="protein sequence ID" value="KRH94720.1"/>
    <property type="molecule type" value="Genomic_DNA"/>
</dbReference>
<protein>
    <recommendedName>
        <fullName evidence="3">Transposable element</fullName>
    </recommendedName>
</protein>
<dbReference type="AlphaFoldDB" id="A0A0R0M6Z5"/>
<evidence type="ECO:0008006" key="3">
    <source>
        <dbReference type="Google" id="ProtNLM"/>
    </source>
</evidence>
<proteinExistence type="predicted"/>
<dbReference type="Proteomes" id="UP000051530">
    <property type="component" value="Unassembled WGS sequence"/>
</dbReference>
<keyword evidence="2" id="KW-1185">Reference proteome</keyword>
<name>A0A0R0M6Z5_9MICR</name>
<gene>
    <name evidence="1" type="ORF">M153_16000013370</name>
</gene>
<reference evidence="1 2" key="1">
    <citation type="submission" date="2015-07" db="EMBL/GenBank/DDBJ databases">
        <title>The genome of Pseudoloma neurophilia, a relevant intracellular parasite of the zebrafish.</title>
        <authorList>
            <person name="Ndikumana S."/>
            <person name="Pelin A."/>
            <person name="Sanders J."/>
            <person name="Corradi N."/>
        </authorList>
    </citation>
    <scope>NUCLEOTIDE SEQUENCE [LARGE SCALE GENOMIC DNA]</scope>
    <source>
        <strain evidence="1 2">MK1</strain>
    </source>
</reference>